<dbReference type="Gene3D" id="3.30.70.330">
    <property type="match status" value="1"/>
</dbReference>
<gene>
    <name evidence="8" type="ORF">DC041_0010067</name>
</gene>
<dbReference type="InterPro" id="IPR036869">
    <property type="entry name" value="J_dom_sf"/>
</dbReference>
<dbReference type="InterPro" id="IPR012677">
    <property type="entry name" value="Nucleotide-bd_a/b_plait_sf"/>
</dbReference>
<dbReference type="PROSITE" id="PS50076">
    <property type="entry name" value="DNAJ_2"/>
    <property type="match status" value="1"/>
</dbReference>
<evidence type="ECO:0000256" key="6">
    <source>
        <dbReference type="SAM" id="Coils"/>
    </source>
</evidence>
<dbReference type="GO" id="GO:0005737">
    <property type="term" value="C:cytoplasm"/>
    <property type="evidence" value="ECO:0007669"/>
    <property type="project" value="UniProtKB-SubCell"/>
</dbReference>
<reference evidence="8 9" key="1">
    <citation type="journal article" date="2019" name="PLoS Pathog.">
        <title>Genome sequence of the bovine parasite Schistosoma bovis Tanzania.</title>
        <authorList>
            <person name="Oey H."/>
            <person name="Zakrzewski M."/>
            <person name="Gobert G."/>
            <person name="Gravermann K."/>
            <person name="Stoye J."/>
            <person name="Jones M."/>
            <person name="Mcmanus D."/>
            <person name="Krause L."/>
        </authorList>
    </citation>
    <scope>NUCLEOTIDE SEQUENCE [LARGE SCALE GENOMIC DNA]</scope>
    <source>
        <strain evidence="8 9">TAN1997</strain>
    </source>
</reference>
<keyword evidence="4" id="KW-0143">Chaperone</keyword>
<dbReference type="InterPro" id="IPR052094">
    <property type="entry name" value="Pre-mRNA-splicing_ERAD"/>
</dbReference>
<organism evidence="8 9">
    <name type="scientific">Schistosoma bovis</name>
    <name type="common">Blood fluke</name>
    <dbReference type="NCBI Taxonomy" id="6184"/>
    <lineage>
        <taxon>Eukaryota</taxon>
        <taxon>Metazoa</taxon>
        <taxon>Spiralia</taxon>
        <taxon>Lophotrochozoa</taxon>
        <taxon>Platyhelminthes</taxon>
        <taxon>Trematoda</taxon>
        <taxon>Digenea</taxon>
        <taxon>Strigeidida</taxon>
        <taxon>Schistosomatoidea</taxon>
        <taxon>Schistosomatidae</taxon>
        <taxon>Schistosoma</taxon>
    </lineage>
</organism>
<dbReference type="PROSITE" id="PS00636">
    <property type="entry name" value="DNAJ_1"/>
    <property type="match status" value="1"/>
</dbReference>
<evidence type="ECO:0000313" key="9">
    <source>
        <dbReference type="Proteomes" id="UP000290809"/>
    </source>
</evidence>
<dbReference type="InterPro" id="IPR001623">
    <property type="entry name" value="DnaJ_domain"/>
</dbReference>
<accession>A0A430QS68</accession>
<dbReference type="AlphaFoldDB" id="A0A430QS68"/>
<dbReference type="SMART" id="SM00271">
    <property type="entry name" value="DnaJ"/>
    <property type="match status" value="1"/>
</dbReference>
<dbReference type="Proteomes" id="UP000290809">
    <property type="component" value="Unassembled WGS sequence"/>
</dbReference>
<keyword evidence="6" id="KW-0175">Coiled coil</keyword>
<dbReference type="Pfam" id="PF00226">
    <property type="entry name" value="DnaJ"/>
    <property type="match status" value="1"/>
</dbReference>
<keyword evidence="9" id="KW-1185">Reference proteome</keyword>
<evidence type="ECO:0000256" key="2">
    <source>
        <dbReference type="ARBA" id="ARBA00004496"/>
    </source>
</evidence>
<dbReference type="CDD" id="cd06257">
    <property type="entry name" value="DnaJ"/>
    <property type="match status" value="1"/>
</dbReference>
<keyword evidence="5" id="KW-0539">Nucleus</keyword>
<feature type="coiled-coil region" evidence="6">
    <location>
        <begin position="72"/>
        <end position="106"/>
    </location>
</feature>
<sequence>MDVDLYAYFGLRDDCTAKDIQRAYKKKAREAHPDKNQDNPLAKESFQQLAIYFEILHDPVKRKEYDQKWKAKREAIKRMESMDSSRRKLKEELEAREAAAMALRKRQFETVVKQQAADQIRRDWERHTEEMKWQAERKRKSTNEETDDVKFKCTKSDQAVVRFGDVIAFVIGKRGSAIAEFSTYNEAEKAIKASERGAVGLPSLPLQLSWLSISNTNVVSDSNNVKDKQVEKDEFIYEPTPNNKQDFMLHLSLLFIFTKCINLLSTLSVQSIMPAYTSVEMFCN</sequence>
<dbReference type="Gene3D" id="1.10.287.110">
    <property type="entry name" value="DnaJ domain"/>
    <property type="match status" value="1"/>
</dbReference>
<evidence type="ECO:0000256" key="3">
    <source>
        <dbReference type="ARBA" id="ARBA00022490"/>
    </source>
</evidence>
<proteinExistence type="predicted"/>
<feature type="domain" description="J" evidence="7">
    <location>
        <begin position="4"/>
        <end position="69"/>
    </location>
</feature>
<evidence type="ECO:0000259" key="7">
    <source>
        <dbReference type="PROSITE" id="PS50076"/>
    </source>
</evidence>
<dbReference type="STRING" id="6184.A0A430QS68"/>
<dbReference type="PANTHER" id="PTHR44313:SF1">
    <property type="entry name" value="DNAJ HOMOLOG SUBFAMILY C MEMBER 17"/>
    <property type="match status" value="1"/>
</dbReference>
<evidence type="ECO:0000256" key="4">
    <source>
        <dbReference type="ARBA" id="ARBA00023186"/>
    </source>
</evidence>
<evidence type="ECO:0000313" key="8">
    <source>
        <dbReference type="EMBL" id="RTG90545.1"/>
    </source>
</evidence>
<keyword evidence="3" id="KW-0963">Cytoplasm</keyword>
<name>A0A430QS68_SCHBO</name>
<comment type="subcellular location">
    <subcellularLocation>
        <location evidence="2">Cytoplasm</location>
    </subcellularLocation>
    <subcellularLocation>
        <location evidence="1">Nucleus</location>
    </subcellularLocation>
</comment>
<dbReference type="GO" id="GO:0000390">
    <property type="term" value="P:spliceosomal complex disassembly"/>
    <property type="evidence" value="ECO:0007669"/>
    <property type="project" value="TreeGrafter"/>
</dbReference>
<dbReference type="InterPro" id="IPR018253">
    <property type="entry name" value="DnaJ_domain_CS"/>
</dbReference>
<dbReference type="PRINTS" id="PR00625">
    <property type="entry name" value="JDOMAIN"/>
</dbReference>
<comment type="caution">
    <text evidence="8">The sequence shown here is derived from an EMBL/GenBank/DDBJ whole genome shotgun (WGS) entry which is preliminary data.</text>
</comment>
<dbReference type="EMBL" id="QMKO01001439">
    <property type="protein sequence ID" value="RTG90545.1"/>
    <property type="molecule type" value="Genomic_DNA"/>
</dbReference>
<evidence type="ECO:0000256" key="5">
    <source>
        <dbReference type="ARBA" id="ARBA00023242"/>
    </source>
</evidence>
<dbReference type="GO" id="GO:0005681">
    <property type="term" value="C:spliceosomal complex"/>
    <property type="evidence" value="ECO:0007669"/>
    <property type="project" value="TreeGrafter"/>
</dbReference>
<dbReference type="PANTHER" id="PTHR44313">
    <property type="entry name" value="DNAJ HOMOLOG SUBFAMILY C MEMBER 17"/>
    <property type="match status" value="1"/>
</dbReference>
<dbReference type="SUPFAM" id="SSF46565">
    <property type="entry name" value="Chaperone J-domain"/>
    <property type="match status" value="1"/>
</dbReference>
<protein>
    <submittedName>
        <fullName evidence="8">DnaJ subfamily C member 17</fullName>
    </submittedName>
</protein>
<evidence type="ECO:0000256" key="1">
    <source>
        <dbReference type="ARBA" id="ARBA00004123"/>
    </source>
</evidence>